<feature type="region of interest" description="Disordered" evidence="1">
    <location>
        <begin position="445"/>
        <end position="700"/>
    </location>
</feature>
<feature type="compositionally biased region" description="Low complexity" evidence="1">
    <location>
        <begin position="552"/>
        <end position="562"/>
    </location>
</feature>
<name>A0ABR1K6P3_9AGAR</name>
<gene>
    <name evidence="2" type="ORF">VKT23_001303</name>
</gene>
<sequence>MASSTYRHRADDYTINSLSSFSFGNPATPAHRLDDNEVGPTDVTPRPSVIATPLHTPTTRPRDGTDVEFSSDDDHDVYDYDEEAMKIEVSSARFSDGRRASMPSVDLFYERGREDSVATLRRNSAFQPTLTSATAAGEDVDVSFDLDYITRGIADGSSTVPDFVRRPSAISIPPNSATPRNSAGQQHLLWSWGGLGFRRPSTVTVATNSSGDGTSLMFQHDDPFARKLMSWGGEGYRAQRKEWTFRRDLGTDRLPSNTTTSPASTSSGAGLFNARPTTADRETDRRNRDPSNWKGMQIGSEEIWRNESVGIFAILREEVGRKPDQDSVKGPQQRLLIRDIRYRETGARPEHPPVIVHKHSKTMAFSISRYYKTSVHPHASSSAAASPRPSTVVSRSQVPGATTQQPRSSRIILLAPRKVQVAFTSTRTTGMLADYGLLAGDGERERRLERERQRDREKERLRKEKEKRNKGKGKEKEKDLTVKEKERRKSVLSGRKKISSQPSSSNLKDSDRGTKSEGFAIPESRRLEGGPSDSSDAFDDVGVMSAPERLRAPPSSAASSASGHGYGSVGQPPLPPHPPNDSSMPYDSSASASSTTSLQSTSASTASTSTSASTYANTPSSSTHAQRYPLHVSRRNKSRRRPYDHEHDGYYQDREEGDNDYDEDDEFNDDDYDDFDQEYKPNDPLSRPRRRTSRTPHSETYGTVDIHQFNALQKHFQNHTPLTYESKLSIFDRISGRSGRVTGKVSTKGVSARDGILRAGGAGASFEPPWVTFLSRGKQEEQRKVINSLNSSFQDVGLLPSVPKDMRGKDSRWGGTGKDTRKRDKEKLKSADRRDASQGSVASGVTKGSDAEDYNVFDSIPSDSLYMLLPLWPGDTDHAAQRDHPYKRLNLPIEKRTFLLVCYKEHAPAENPPNSATTVGGTSESGGHKKSSPTSSGNSIKKDDKNIILPGFIITARQVYYADLQGSGVRVPDEGITVFGPMEEAIREMPGTTGLEGYDTSSFIWDVPEEGGDAQGPNVGRPGMDRNNPSPGFRKASMLDSIVGYCHSRESGVEFDPEALIALGLARVLNPLPIGKIAEEVGEEQREQAMRCELSPVGKAVVQMIWIGGLALTSFGPV</sequence>
<organism evidence="2 3">
    <name type="scientific">Marasmiellus scandens</name>
    <dbReference type="NCBI Taxonomy" id="2682957"/>
    <lineage>
        <taxon>Eukaryota</taxon>
        <taxon>Fungi</taxon>
        <taxon>Dikarya</taxon>
        <taxon>Basidiomycota</taxon>
        <taxon>Agaricomycotina</taxon>
        <taxon>Agaricomycetes</taxon>
        <taxon>Agaricomycetidae</taxon>
        <taxon>Agaricales</taxon>
        <taxon>Marasmiineae</taxon>
        <taxon>Omphalotaceae</taxon>
        <taxon>Marasmiellus</taxon>
    </lineage>
</organism>
<feature type="compositionally biased region" description="Basic and acidic residues" evidence="1">
    <location>
        <begin position="278"/>
        <end position="291"/>
    </location>
</feature>
<feature type="region of interest" description="Disordered" evidence="1">
    <location>
        <begin position="909"/>
        <end position="942"/>
    </location>
</feature>
<feature type="compositionally biased region" description="Low complexity" evidence="1">
    <location>
        <begin position="255"/>
        <end position="270"/>
    </location>
</feature>
<feature type="compositionally biased region" description="Low complexity" evidence="1">
    <location>
        <begin position="378"/>
        <end position="394"/>
    </location>
</feature>
<evidence type="ECO:0000256" key="1">
    <source>
        <dbReference type="SAM" id="MobiDB-lite"/>
    </source>
</evidence>
<reference evidence="2 3" key="1">
    <citation type="submission" date="2024-01" db="EMBL/GenBank/DDBJ databases">
        <title>A draft genome for the cacao thread blight pathogen Marasmiellus scandens.</title>
        <authorList>
            <person name="Baruah I.K."/>
            <person name="Leung J."/>
            <person name="Bukari Y."/>
            <person name="Amoako-Attah I."/>
            <person name="Meinhardt L.W."/>
            <person name="Bailey B.A."/>
            <person name="Cohen S.P."/>
        </authorList>
    </citation>
    <scope>NUCLEOTIDE SEQUENCE [LARGE SCALE GENOMIC DNA]</scope>
    <source>
        <strain evidence="2 3">GH-19</strain>
    </source>
</reference>
<feature type="region of interest" description="Disordered" evidence="1">
    <location>
        <begin position="797"/>
        <end position="848"/>
    </location>
</feature>
<feature type="compositionally biased region" description="Basic and acidic residues" evidence="1">
    <location>
        <begin position="804"/>
        <end position="836"/>
    </location>
</feature>
<proteinExistence type="predicted"/>
<feature type="region of interest" description="Disordered" evidence="1">
    <location>
        <begin position="18"/>
        <end position="74"/>
    </location>
</feature>
<comment type="caution">
    <text evidence="2">The sequence shown here is derived from an EMBL/GenBank/DDBJ whole genome shotgun (WGS) entry which is preliminary data.</text>
</comment>
<feature type="region of interest" description="Disordered" evidence="1">
    <location>
        <begin position="378"/>
        <end position="409"/>
    </location>
</feature>
<evidence type="ECO:0000313" key="2">
    <source>
        <dbReference type="EMBL" id="KAK7473205.1"/>
    </source>
</evidence>
<dbReference type="Proteomes" id="UP001498398">
    <property type="component" value="Unassembled WGS sequence"/>
</dbReference>
<protein>
    <submittedName>
        <fullName evidence="2">Uncharacterized protein</fullName>
    </submittedName>
</protein>
<feature type="compositionally biased region" description="Polar residues" evidence="1">
    <location>
        <begin position="395"/>
        <end position="408"/>
    </location>
</feature>
<keyword evidence="3" id="KW-1185">Reference proteome</keyword>
<evidence type="ECO:0000313" key="3">
    <source>
        <dbReference type="Proteomes" id="UP001498398"/>
    </source>
</evidence>
<feature type="compositionally biased region" description="Acidic residues" evidence="1">
    <location>
        <begin position="655"/>
        <end position="676"/>
    </location>
</feature>
<feature type="compositionally biased region" description="Basic and acidic residues" evidence="1">
    <location>
        <begin position="445"/>
        <end position="489"/>
    </location>
</feature>
<feature type="compositionally biased region" description="Low complexity" evidence="1">
    <location>
        <begin position="588"/>
        <end position="623"/>
    </location>
</feature>
<feature type="compositionally biased region" description="Polar residues" evidence="1">
    <location>
        <begin position="912"/>
        <end position="922"/>
    </location>
</feature>
<feature type="compositionally biased region" description="Basic and acidic residues" evidence="1">
    <location>
        <begin position="641"/>
        <end position="654"/>
    </location>
</feature>
<dbReference type="EMBL" id="JBANRG010000001">
    <property type="protein sequence ID" value="KAK7473205.1"/>
    <property type="molecule type" value="Genomic_DNA"/>
</dbReference>
<feature type="region of interest" description="Disordered" evidence="1">
    <location>
        <begin position="247"/>
        <end position="295"/>
    </location>
</feature>
<accession>A0ABR1K6P3</accession>